<dbReference type="GO" id="GO:0005886">
    <property type="term" value="C:plasma membrane"/>
    <property type="evidence" value="ECO:0007669"/>
    <property type="project" value="UniProtKB-SubCell"/>
</dbReference>
<dbReference type="OrthoDB" id="2132067at2759"/>
<evidence type="ECO:0000256" key="5">
    <source>
        <dbReference type="ARBA" id="ARBA00022989"/>
    </source>
</evidence>
<dbReference type="Pfam" id="PF00001">
    <property type="entry name" value="7tm_1"/>
    <property type="match status" value="1"/>
</dbReference>
<dbReference type="EMBL" id="CAJPWZ010000001">
    <property type="protein sequence ID" value="CAG2184352.1"/>
    <property type="molecule type" value="Genomic_DNA"/>
</dbReference>
<keyword evidence="6 12" id="KW-0297">G-protein coupled receptor</keyword>
<evidence type="ECO:0000256" key="1">
    <source>
        <dbReference type="ARBA" id="ARBA00004651"/>
    </source>
</evidence>
<evidence type="ECO:0000256" key="2">
    <source>
        <dbReference type="ARBA" id="ARBA00010663"/>
    </source>
</evidence>
<evidence type="ECO:0000256" key="3">
    <source>
        <dbReference type="ARBA" id="ARBA00022475"/>
    </source>
</evidence>
<keyword evidence="10" id="KW-0325">Glycoprotein</keyword>
<reference evidence="15" key="1">
    <citation type="submission" date="2021-03" db="EMBL/GenBank/DDBJ databases">
        <authorList>
            <person name="Bekaert M."/>
        </authorList>
    </citation>
    <scope>NUCLEOTIDE SEQUENCE</scope>
</reference>
<proteinExistence type="inferred from homology"/>
<evidence type="ECO:0000256" key="4">
    <source>
        <dbReference type="ARBA" id="ARBA00022692"/>
    </source>
</evidence>
<evidence type="ECO:0000313" key="16">
    <source>
        <dbReference type="Proteomes" id="UP000683360"/>
    </source>
</evidence>
<evidence type="ECO:0000256" key="10">
    <source>
        <dbReference type="ARBA" id="ARBA00023180"/>
    </source>
</evidence>
<keyword evidence="8" id="KW-1015">Disulfide bond</keyword>
<dbReference type="SUPFAM" id="SSF81321">
    <property type="entry name" value="Family A G protein-coupled receptor-like"/>
    <property type="match status" value="1"/>
</dbReference>
<evidence type="ECO:0000256" key="13">
    <source>
        <dbReference type="SAM" id="Phobius"/>
    </source>
</evidence>
<comment type="similarity">
    <text evidence="2 12">Belongs to the G-protein coupled receptor 1 family.</text>
</comment>
<evidence type="ECO:0000256" key="8">
    <source>
        <dbReference type="ARBA" id="ARBA00023157"/>
    </source>
</evidence>
<dbReference type="PRINTS" id="PR00237">
    <property type="entry name" value="GPCRRHODOPSN"/>
</dbReference>
<dbReference type="Proteomes" id="UP000683360">
    <property type="component" value="Unassembled WGS sequence"/>
</dbReference>
<feature type="transmembrane region" description="Helical" evidence="13">
    <location>
        <begin position="188"/>
        <end position="215"/>
    </location>
</feature>
<evidence type="ECO:0000256" key="7">
    <source>
        <dbReference type="ARBA" id="ARBA00023136"/>
    </source>
</evidence>
<keyword evidence="9 12" id="KW-0675">Receptor</keyword>
<keyword evidence="16" id="KW-1185">Reference proteome</keyword>
<evidence type="ECO:0000313" key="15">
    <source>
        <dbReference type="EMBL" id="CAG2184352.1"/>
    </source>
</evidence>
<dbReference type="SMART" id="SM01381">
    <property type="entry name" value="7TM_GPCR_Srsx"/>
    <property type="match status" value="1"/>
</dbReference>
<evidence type="ECO:0000256" key="11">
    <source>
        <dbReference type="ARBA" id="ARBA00023224"/>
    </source>
</evidence>
<feature type="transmembrane region" description="Helical" evidence="13">
    <location>
        <begin position="26"/>
        <end position="50"/>
    </location>
</feature>
<sequence length="317" mass="36006">MTNFEMSYNLSAAEIELFEFESILGFILPIIYGLTIPVGCLGNLLVIIAVCSQRQKRNTTDILIVNLAVVDILFIMVYVPYLVTTYFGSWILGDFVCKLSNYILYVSATISVYTLVMMSLDRYLAIVHPITSKKYRTRQNVNLIVFIIWIVVSGSYLPVINETNKIGESELSVCGMSMTFDRRLVACFLVFAYVLPLLMISVFYGLILKQILYGVAPGTSRSATRMKPMKRVAKRILVVVIAFAMCWLPDHIISMLILFGDFYNNILISSIVATSNFLAFANSCLNPILYTFLSTKYRQSLRQLLCCKRQRPDNLNR</sequence>
<dbReference type="PANTHER" id="PTHR45695">
    <property type="entry name" value="LEUCOKININ RECEPTOR-RELATED"/>
    <property type="match status" value="1"/>
</dbReference>
<keyword evidence="5 13" id="KW-1133">Transmembrane helix</keyword>
<dbReference type="InterPro" id="IPR000276">
    <property type="entry name" value="GPCR_Rhodpsn"/>
</dbReference>
<protein>
    <submittedName>
        <fullName evidence="15">ASTA-R</fullName>
    </submittedName>
</protein>
<dbReference type="InterPro" id="IPR017452">
    <property type="entry name" value="GPCR_Rhodpsn_7TM"/>
</dbReference>
<keyword evidence="7 13" id="KW-0472">Membrane</keyword>
<feature type="transmembrane region" description="Helical" evidence="13">
    <location>
        <begin position="102"/>
        <end position="120"/>
    </location>
</feature>
<keyword evidence="3" id="KW-1003">Cell membrane</keyword>
<feature type="transmembrane region" description="Helical" evidence="13">
    <location>
        <begin position="266"/>
        <end position="293"/>
    </location>
</feature>
<feature type="transmembrane region" description="Helical" evidence="13">
    <location>
        <begin position="62"/>
        <end position="82"/>
    </location>
</feature>
<accession>A0A8S3PNV7</accession>
<evidence type="ECO:0000256" key="9">
    <source>
        <dbReference type="ARBA" id="ARBA00023170"/>
    </source>
</evidence>
<feature type="domain" description="G-protein coupled receptors family 1 profile" evidence="14">
    <location>
        <begin position="42"/>
        <end position="290"/>
    </location>
</feature>
<dbReference type="AlphaFoldDB" id="A0A8S3PNV7"/>
<evidence type="ECO:0000259" key="14">
    <source>
        <dbReference type="PROSITE" id="PS50262"/>
    </source>
</evidence>
<evidence type="ECO:0000256" key="12">
    <source>
        <dbReference type="RuleBase" id="RU000688"/>
    </source>
</evidence>
<gene>
    <name evidence="15" type="ORF">MEDL_19</name>
</gene>
<dbReference type="GO" id="GO:0004983">
    <property type="term" value="F:neuropeptide Y receptor activity"/>
    <property type="evidence" value="ECO:0007669"/>
    <property type="project" value="InterPro"/>
</dbReference>
<name>A0A8S3PNV7_MYTED</name>
<dbReference type="PRINTS" id="PR01012">
    <property type="entry name" value="NRPEPTIDEYR"/>
</dbReference>
<dbReference type="InterPro" id="IPR000611">
    <property type="entry name" value="NPY_rcpt"/>
</dbReference>
<dbReference type="PROSITE" id="PS00237">
    <property type="entry name" value="G_PROTEIN_RECEP_F1_1"/>
    <property type="match status" value="1"/>
</dbReference>
<keyword evidence="4 12" id="KW-0812">Transmembrane</keyword>
<keyword evidence="11 12" id="KW-0807">Transducer</keyword>
<comment type="subcellular location">
    <subcellularLocation>
        <location evidence="1">Cell membrane</location>
        <topology evidence="1">Multi-pass membrane protein</topology>
    </subcellularLocation>
</comment>
<organism evidence="15 16">
    <name type="scientific">Mytilus edulis</name>
    <name type="common">Blue mussel</name>
    <dbReference type="NCBI Taxonomy" id="6550"/>
    <lineage>
        <taxon>Eukaryota</taxon>
        <taxon>Metazoa</taxon>
        <taxon>Spiralia</taxon>
        <taxon>Lophotrochozoa</taxon>
        <taxon>Mollusca</taxon>
        <taxon>Bivalvia</taxon>
        <taxon>Autobranchia</taxon>
        <taxon>Pteriomorphia</taxon>
        <taxon>Mytilida</taxon>
        <taxon>Mytiloidea</taxon>
        <taxon>Mytilidae</taxon>
        <taxon>Mytilinae</taxon>
        <taxon>Mytilus</taxon>
    </lineage>
</organism>
<feature type="transmembrane region" description="Helical" evidence="13">
    <location>
        <begin position="236"/>
        <end position="260"/>
    </location>
</feature>
<feature type="transmembrane region" description="Helical" evidence="13">
    <location>
        <begin position="141"/>
        <end position="160"/>
    </location>
</feature>
<dbReference type="Gene3D" id="1.20.1070.10">
    <property type="entry name" value="Rhodopsin 7-helix transmembrane proteins"/>
    <property type="match status" value="1"/>
</dbReference>
<dbReference type="PANTHER" id="PTHR45695:SF23">
    <property type="entry name" value="GALANIN-LIKE G-PROTEIN COUPLED RECEPTOR NPR-9"/>
    <property type="match status" value="1"/>
</dbReference>
<comment type="caution">
    <text evidence="15">The sequence shown here is derived from an EMBL/GenBank/DDBJ whole genome shotgun (WGS) entry which is preliminary data.</text>
</comment>
<dbReference type="PROSITE" id="PS50262">
    <property type="entry name" value="G_PROTEIN_RECEP_F1_2"/>
    <property type="match status" value="1"/>
</dbReference>
<evidence type="ECO:0000256" key="6">
    <source>
        <dbReference type="ARBA" id="ARBA00023040"/>
    </source>
</evidence>